<dbReference type="GO" id="GO:0005737">
    <property type="term" value="C:cytoplasm"/>
    <property type="evidence" value="ECO:0007669"/>
    <property type="project" value="TreeGrafter"/>
</dbReference>
<protein>
    <recommendedName>
        <fullName evidence="4">Arrestin-like N-terminal domain-containing protein</fullName>
    </recommendedName>
</protein>
<dbReference type="EMBL" id="BTFZ01000002">
    <property type="protein sequence ID" value="GMM34237.1"/>
    <property type="molecule type" value="Genomic_DNA"/>
</dbReference>
<dbReference type="GO" id="GO:0015031">
    <property type="term" value="P:protein transport"/>
    <property type="evidence" value="ECO:0007669"/>
    <property type="project" value="TreeGrafter"/>
</dbReference>
<dbReference type="PANTHER" id="PTHR11188:SF17">
    <property type="entry name" value="FI21816P1"/>
    <property type="match status" value="1"/>
</dbReference>
<organism evidence="2 3">
    <name type="scientific">Saccharomycopsis crataegensis</name>
    <dbReference type="NCBI Taxonomy" id="43959"/>
    <lineage>
        <taxon>Eukaryota</taxon>
        <taxon>Fungi</taxon>
        <taxon>Dikarya</taxon>
        <taxon>Ascomycota</taxon>
        <taxon>Saccharomycotina</taxon>
        <taxon>Saccharomycetes</taxon>
        <taxon>Saccharomycopsidaceae</taxon>
        <taxon>Saccharomycopsis</taxon>
    </lineage>
</organism>
<proteinExistence type="predicted"/>
<dbReference type="Gene3D" id="2.60.40.640">
    <property type="match status" value="1"/>
</dbReference>
<gene>
    <name evidence="2" type="ORF">DASC09_015620</name>
</gene>
<dbReference type="RefSeq" id="XP_064851237.1">
    <property type="nucleotide sequence ID" value="XM_064995165.1"/>
</dbReference>
<dbReference type="PANTHER" id="PTHR11188">
    <property type="entry name" value="ARRESTIN DOMAIN CONTAINING PROTEIN"/>
    <property type="match status" value="1"/>
</dbReference>
<dbReference type="Proteomes" id="UP001360560">
    <property type="component" value="Unassembled WGS sequence"/>
</dbReference>
<evidence type="ECO:0000256" key="1">
    <source>
        <dbReference type="SAM" id="MobiDB-lite"/>
    </source>
</evidence>
<feature type="region of interest" description="Disordered" evidence="1">
    <location>
        <begin position="487"/>
        <end position="511"/>
    </location>
</feature>
<keyword evidence="3" id="KW-1185">Reference proteome</keyword>
<evidence type="ECO:0000313" key="3">
    <source>
        <dbReference type="Proteomes" id="UP001360560"/>
    </source>
</evidence>
<dbReference type="GeneID" id="90072216"/>
<accession>A0AAV5QI01</accession>
<dbReference type="CDD" id="cd22952">
    <property type="entry name" value="ART10-like"/>
    <property type="match status" value="1"/>
</dbReference>
<evidence type="ECO:0008006" key="4">
    <source>
        <dbReference type="Google" id="ProtNLM"/>
    </source>
</evidence>
<reference evidence="2 3" key="1">
    <citation type="journal article" date="2023" name="Elife">
        <title>Identification of key yeast species and microbe-microbe interactions impacting larval growth of Drosophila in the wild.</title>
        <authorList>
            <person name="Mure A."/>
            <person name="Sugiura Y."/>
            <person name="Maeda R."/>
            <person name="Honda K."/>
            <person name="Sakurai N."/>
            <person name="Takahashi Y."/>
            <person name="Watada M."/>
            <person name="Katoh T."/>
            <person name="Gotoh A."/>
            <person name="Gotoh Y."/>
            <person name="Taniguchi I."/>
            <person name="Nakamura K."/>
            <person name="Hayashi T."/>
            <person name="Katayama T."/>
            <person name="Uemura T."/>
            <person name="Hattori Y."/>
        </authorList>
    </citation>
    <scope>NUCLEOTIDE SEQUENCE [LARGE SCALE GENOMIC DNA]</scope>
    <source>
        <strain evidence="2 3">SC-9</strain>
    </source>
</reference>
<feature type="compositionally biased region" description="Low complexity" evidence="1">
    <location>
        <begin position="96"/>
        <end position="110"/>
    </location>
</feature>
<dbReference type="InterPro" id="IPR014752">
    <property type="entry name" value="Arrestin-like_C"/>
</dbReference>
<dbReference type="AlphaFoldDB" id="A0AAV5QI01"/>
<dbReference type="InterPro" id="IPR050357">
    <property type="entry name" value="Arrestin_domain-protein"/>
</dbReference>
<evidence type="ECO:0000313" key="2">
    <source>
        <dbReference type="EMBL" id="GMM34237.1"/>
    </source>
</evidence>
<comment type="caution">
    <text evidence="2">The sequence shown here is derived from an EMBL/GenBank/DDBJ whole genome shotgun (WGS) entry which is preliminary data.</text>
</comment>
<sequence>MNKLSSITRSRKPYDISIFLEGTSRTFTNGDIIRGEVVIKSPSPTIDASNIIVCLRGISNTVLEDSSSTPQFEGNGETHELLRLEKTLVSENRGNTRSPTPESITSSSSTGGAEMIIHQYPFEFQFPEDNFNLRCLSEAELFHKRGYVKDDQVLSPVTLPPSIIYEKGINNFAKIEYGIDVMVQRHSTSKPVVEKKVKVTFLPEFNLVTFNASKVTRANVSGKGFEFKYKCQESQNHTTDTNKLKNLLKKALPSTSKITARFELQASFVRHLEPYNTQYDTPRFIKVGDNLKDIVNLSLLTNVSYDDLIRLIYPSNANTATNALSVDPERIIIKGIKAKLVSYISFKSQLLSDTQSFRSVIINKQGLNYPINHEDFQPVESMLSPQSTYRSTHNGLEYIRTQGSGNLNRSSSEYFKYELPEYLLDGVVTSILPSFATCNIKVEHELHVSMNFASRINPKNSVVVKLTPTVIVLKDYFQSLHNNNTHSEYEESLPPYSTHPDFYNYDSSEDD</sequence>
<name>A0AAV5QI01_9ASCO</name>
<feature type="region of interest" description="Disordered" evidence="1">
    <location>
        <begin position="89"/>
        <end position="110"/>
    </location>
</feature>